<feature type="repeat" description="ANK" evidence="1">
    <location>
        <begin position="1166"/>
        <end position="1198"/>
    </location>
</feature>
<dbReference type="SMART" id="SM00248">
    <property type="entry name" value="ANK"/>
    <property type="match status" value="2"/>
</dbReference>
<accession>F0YF25</accession>
<dbReference type="KEGG" id="aaf:AURANDRAFT_65754"/>
<feature type="region of interest" description="Disordered" evidence="2">
    <location>
        <begin position="312"/>
        <end position="331"/>
    </location>
</feature>
<keyword evidence="4" id="KW-1185">Reference proteome</keyword>
<feature type="compositionally biased region" description="Basic residues" evidence="2">
    <location>
        <begin position="899"/>
        <end position="915"/>
    </location>
</feature>
<protein>
    <submittedName>
        <fullName evidence="3">Uncharacterized protein</fullName>
    </submittedName>
</protein>
<dbReference type="PANTHER" id="PTHR45943">
    <property type="entry name" value="E3 UBIQUITIN-PROTEIN LIGASE MYCBP2"/>
    <property type="match status" value="1"/>
</dbReference>
<dbReference type="GO" id="GO:0005634">
    <property type="term" value="C:nucleus"/>
    <property type="evidence" value="ECO:0007669"/>
    <property type="project" value="TreeGrafter"/>
</dbReference>
<dbReference type="CDD" id="cd20335">
    <property type="entry name" value="BRcat_RBR"/>
    <property type="match status" value="1"/>
</dbReference>
<evidence type="ECO:0000256" key="1">
    <source>
        <dbReference type="PROSITE-ProRule" id="PRU00023"/>
    </source>
</evidence>
<evidence type="ECO:0000256" key="2">
    <source>
        <dbReference type="SAM" id="MobiDB-lite"/>
    </source>
</evidence>
<dbReference type="InParanoid" id="F0YF25"/>
<dbReference type="InterPro" id="IPR036770">
    <property type="entry name" value="Ankyrin_rpt-contain_sf"/>
</dbReference>
<dbReference type="GeneID" id="20225493"/>
<organism evidence="4">
    <name type="scientific">Aureococcus anophagefferens</name>
    <name type="common">Harmful bloom alga</name>
    <dbReference type="NCBI Taxonomy" id="44056"/>
    <lineage>
        <taxon>Eukaryota</taxon>
        <taxon>Sar</taxon>
        <taxon>Stramenopiles</taxon>
        <taxon>Ochrophyta</taxon>
        <taxon>Pelagophyceae</taxon>
        <taxon>Pelagomonadales</taxon>
        <taxon>Pelagomonadaceae</taxon>
        <taxon>Aureococcus</taxon>
    </lineage>
</organism>
<dbReference type="eggNOG" id="KOG1428">
    <property type="taxonomic scope" value="Eukaryota"/>
</dbReference>
<dbReference type="Proteomes" id="UP000002729">
    <property type="component" value="Unassembled WGS sequence"/>
</dbReference>
<feature type="region of interest" description="Disordered" evidence="2">
    <location>
        <begin position="197"/>
        <end position="218"/>
    </location>
</feature>
<proteinExistence type="predicted"/>
<dbReference type="EMBL" id="GL833135">
    <property type="protein sequence ID" value="EGB06373.1"/>
    <property type="molecule type" value="Genomic_DNA"/>
</dbReference>
<gene>
    <name evidence="3" type="ORF">AURANDRAFT_65754</name>
</gene>
<feature type="compositionally biased region" description="Low complexity" evidence="2">
    <location>
        <begin position="313"/>
        <end position="326"/>
    </location>
</feature>
<dbReference type="GO" id="GO:0005886">
    <property type="term" value="C:plasma membrane"/>
    <property type="evidence" value="ECO:0007669"/>
    <property type="project" value="TreeGrafter"/>
</dbReference>
<dbReference type="OrthoDB" id="194358at2759"/>
<dbReference type="PROSITE" id="PS50297">
    <property type="entry name" value="ANK_REP_REGION"/>
    <property type="match status" value="1"/>
</dbReference>
<feature type="compositionally biased region" description="Basic and acidic residues" evidence="2">
    <location>
        <begin position="282"/>
        <end position="299"/>
    </location>
</feature>
<dbReference type="Gene3D" id="1.25.40.20">
    <property type="entry name" value="Ankyrin repeat-containing domain"/>
    <property type="match status" value="1"/>
</dbReference>
<dbReference type="SUPFAM" id="SSF48403">
    <property type="entry name" value="Ankyrin repeat"/>
    <property type="match status" value="1"/>
</dbReference>
<feature type="region of interest" description="Disordered" evidence="2">
    <location>
        <begin position="280"/>
        <end position="299"/>
    </location>
</feature>
<evidence type="ECO:0000313" key="3">
    <source>
        <dbReference type="EMBL" id="EGB06373.1"/>
    </source>
</evidence>
<dbReference type="GO" id="GO:0061630">
    <property type="term" value="F:ubiquitin protein ligase activity"/>
    <property type="evidence" value="ECO:0007669"/>
    <property type="project" value="TreeGrafter"/>
</dbReference>
<keyword evidence="1" id="KW-0040">ANK repeat</keyword>
<sequence length="1879" mass="204822">MANGAEGGHIFWTKGDVVGTDTERLILALLVASATLQCRAKEWQDAVLADAAAAAVDLPFRPPQSWQGERQWVPGYFRDLTSNITWPRACAVAKAAAVVDLPGKASVPIDPYHVRRYAFHLYDGAKALMGPGGKSLKKGASLRRNYLQPAVARLFADHAGLLQQALEDSKPSDATPAVARSKKPRICDITNVAERETKRANTAEKRAAAARRSEEKAIKSKESLERRFEKEVQERVEKCIPELKAAEKSRLEGVIAALEEQVDAVRARLLAEHKLAMAPKPSDLKKAQKQRADANRESKKLAVELDKEISKNEASAAAAEPSQAQPWVPGVESSRGMPFDVDTRLLVHNLLTKNVFPAEMGDIIAAVADAILGKSHPAALLKMRLPSAECIKRMRYEVGPLNDIITAQALGKAKRVACHGADGSPIDGDDFCGNVARLENQDGFLEDWALGIHQVLDKTAKGEAQAIKEEVYDKLAAAAESFKQAVAVEFGDDAAKDVADPSMVEITRLVGSVAMSDNASTATATSREIGVLVQRAVVAKLGPDVVEKMTPAAILEATATFWGTCERHLHNTFLDGAVKKEKKLLESLYADKIAAMPADQRPTLDLTVICRAVAKAFGTGQNLYGKTLVETDWLPFVAAECKGKYMPAFKRTDRGVRQDDLTTSARRVWWLRPEIVRCLRQNAEKSENLLRSHLAMELSSKPIVAGLYARTLLDERFTQPWTFFAASEELDWDLTDMCKVHEATLAACQIPRSQWPQTWLNPDWDPYAVLMNVPAYREWRRRYLARKGVAEQRAEIFTPKDQTNIDAQEEMMDFLEALLEGVKGTMLGGEATRRLGDGDLAKPTRATKAAFKGVWRTTNRLESLFAVMKAYKRIFDNLPSSLAADIACAKVNHIHGRSAGKYVGQRKSRPRKRAGQPRPEPVMKKPKAAPQGRAYTTMTERERAAAVKESRRRGPARRAECKAREAKGRELQREKTKAAQEKARAAVADKYAKAASSYDVEPVVADADLSRTTPAGARRLVSAALENLSKGKQHDYLKAQISRIYSGMGHVDLKPKSWTSEKDASIGSKGSPENIAFLEDQLLHALKILKEEKRSLAKNVPAIAAARGETIGEPTAQRAALDEEEQKRRRDLAEADCFYAVRTGNVPLTEKLLDAGQCTVTTTRWSGVTLLHRAAGEGQTECIQLLIRHGANPAAVTHRGLDTPLHLAMGAGHESAAEALLWGGSPWHKENGAKRTPMQHAVELGFALMARRLEVAYFRIDAKLRKRREQDALAAAAPVVAGYEKPLVAAPGQAKAAAHRARFKTLFSQVHDSLAAKRFRKTVMRRREPKPSPANPATTLTDKERKWIRQARKAESPEDKAARDAAIDAWTADPGDEAKRAEAVKAFALRMEGIPDDDELELYNCTSSARVAAPAMEQDDDAVIEEVVDVRLPIEDDEGEWTGSDDGMDVDGAPPPVTSDEQMRAAGFVTCPAGCGAWLEPRADWMTGVPELDRTAPRGAITVGDDGSALSHAHVLHRATWRFRCACGATFCAACRETPYHDGRTCEEHRAPKCTFCGDVVVSSDAPWTARSSTRAMRRYLRERGLLEPTINEKRDLVDLCERARGACGACGPGLAKRCAKKLACGHFCGGLAGEAVCPATCAACDGLDCLYCGEALRASPEIELDCGHRVHLSCAAEALDRGFPGPEISFGHVTCPARDGPLRHDALLARLALADGLKASATWFFYECGDCGRAFVGGARACGAMAEGEGPGATRRCGACQVVGRGCARGHGDAAIAWKCRYCCAEASFFCFGTTSFCSSCHGAANRGALDADRAPCRGPRHCPLGVKHPPHGVEFSLGCSLCRSEGNKPAKQRRTSFFDSVSRAADDAYRSARDAFR</sequence>
<dbReference type="PROSITE" id="PS50088">
    <property type="entry name" value="ANK_REPEAT"/>
    <property type="match status" value="1"/>
</dbReference>
<name>F0YF25_AURAN</name>
<dbReference type="PANTHER" id="PTHR45943:SF2">
    <property type="entry name" value="RING-TYPE DOMAIN-CONTAINING PROTEIN"/>
    <property type="match status" value="1"/>
</dbReference>
<feature type="compositionally biased region" description="Basic and acidic residues" evidence="2">
    <location>
        <begin position="939"/>
        <end position="949"/>
    </location>
</feature>
<feature type="region of interest" description="Disordered" evidence="2">
    <location>
        <begin position="899"/>
        <end position="975"/>
    </location>
</feature>
<dbReference type="RefSeq" id="XP_009038950.1">
    <property type="nucleotide sequence ID" value="XM_009040702.1"/>
</dbReference>
<dbReference type="eggNOG" id="KOG0504">
    <property type="taxonomic scope" value="Eukaryota"/>
</dbReference>
<dbReference type="InterPro" id="IPR002110">
    <property type="entry name" value="Ankyrin_rpt"/>
</dbReference>
<reference evidence="3 4" key="1">
    <citation type="journal article" date="2011" name="Proc. Natl. Acad. Sci. U.S.A.">
        <title>Niche of harmful alga Aureococcus anophagefferens revealed through ecogenomics.</title>
        <authorList>
            <person name="Gobler C.J."/>
            <person name="Berry D.L."/>
            <person name="Dyhrman S.T."/>
            <person name="Wilhelm S.W."/>
            <person name="Salamov A."/>
            <person name="Lobanov A.V."/>
            <person name="Zhang Y."/>
            <person name="Collier J.L."/>
            <person name="Wurch L.L."/>
            <person name="Kustka A.B."/>
            <person name="Dill B.D."/>
            <person name="Shah M."/>
            <person name="VerBerkmoes N.C."/>
            <person name="Kuo A."/>
            <person name="Terry A."/>
            <person name="Pangilinan J."/>
            <person name="Lindquist E.A."/>
            <person name="Lucas S."/>
            <person name="Paulsen I.T."/>
            <person name="Hattenrath-Lehmann T.K."/>
            <person name="Talmage S.C."/>
            <person name="Walker E.A."/>
            <person name="Koch F."/>
            <person name="Burson A.M."/>
            <person name="Marcoval M.A."/>
            <person name="Tang Y.Z."/>
            <person name="Lecleir G.R."/>
            <person name="Coyne K.J."/>
            <person name="Berg G.M."/>
            <person name="Bertrand E.M."/>
            <person name="Saito M.A."/>
            <person name="Gladyshev V.N."/>
            <person name="Grigoriev I.V."/>
        </authorList>
    </citation>
    <scope>NUCLEOTIDE SEQUENCE [LARGE SCALE GENOMIC DNA]</scope>
    <source>
        <strain evidence="4">CCMP 1984</strain>
    </source>
</reference>
<dbReference type="Pfam" id="PF12796">
    <property type="entry name" value="Ank_2"/>
    <property type="match status" value="1"/>
</dbReference>
<evidence type="ECO:0000313" key="4">
    <source>
        <dbReference type="Proteomes" id="UP000002729"/>
    </source>
</evidence>
<feature type="compositionally biased region" description="Basic and acidic residues" evidence="2">
    <location>
        <begin position="957"/>
        <end position="975"/>
    </location>
</feature>